<dbReference type="PANTHER" id="PTHR19370">
    <property type="entry name" value="NADH-CYTOCHROME B5 REDUCTASE"/>
    <property type="match status" value="1"/>
</dbReference>
<dbReference type="OMA" id="WLPVIRP"/>
<feature type="binding site" evidence="5">
    <location>
        <position position="127"/>
    </location>
    <ligand>
        <name>FAD</name>
        <dbReference type="ChEBI" id="CHEBI:57692"/>
    </ligand>
</feature>
<dbReference type="InterPro" id="IPR008333">
    <property type="entry name" value="Cbr1-like_FAD-bd_dom"/>
</dbReference>
<evidence type="ECO:0000256" key="2">
    <source>
        <dbReference type="ARBA" id="ARBA00022630"/>
    </source>
</evidence>
<keyword evidence="4" id="KW-0560">Oxidoreductase</keyword>
<feature type="binding site" evidence="5">
    <location>
        <position position="160"/>
    </location>
    <ligand>
        <name>FAD</name>
        <dbReference type="ChEBI" id="CHEBI:57692"/>
    </ligand>
</feature>
<keyword evidence="2 5" id="KW-0285">Flavoprotein</keyword>
<reference evidence="8 9" key="1">
    <citation type="journal article" date="2020" name="Cell">
        <title>Large-Scale Comparative Analyses of Tick Genomes Elucidate Their Genetic Diversity and Vector Capacities.</title>
        <authorList>
            <consortium name="Tick Genome and Microbiome Consortium (TIGMIC)"/>
            <person name="Jia N."/>
            <person name="Wang J."/>
            <person name="Shi W."/>
            <person name="Du L."/>
            <person name="Sun Y."/>
            <person name="Zhan W."/>
            <person name="Jiang J.F."/>
            <person name="Wang Q."/>
            <person name="Zhang B."/>
            <person name="Ji P."/>
            <person name="Bell-Sakyi L."/>
            <person name="Cui X.M."/>
            <person name="Yuan T.T."/>
            <person name="Jiang B.G."/>
            <person name="Yang W.F."/>
            <person name="Lam T.T."/>
            <person name="Chang Q.C."/>
            <person name="Ding S.J."/>
            <person name="Wang X.J."/>
            <person name="Zhu J.G."/>
            <person name="Ruan X.D."/>
            <person name="Zhao L."/>
            <person name="Wei J.T."/>
            <person name="Ye R.Z."/>
            <person name="Que T.C."/>
            <person name="Du C.H."/>
            <person name="Zhou Y.H."/>
            <person name="Cheng J.X."/>
            <person name="Dai P.F."/>
            <person name="Guo W.B."/>
            <person name="Han X.H."/>
            <person name="Huang E.J."/>
            <person name="Li L.F."/>
            <person name="Wei W."/>
            <person name="Gao Y.C."/>
            <person name="Liu J.Z."/>
            <person name="Shao H.Z."/>
            <person name="Wang X."/>
            <person name="Wang C.C."/>
            <person name="Yang T.C."/>
            <person name="Huo Q.B."/>
            <person name="Li W."/>
            <person name="Chen H.Y."/>
            <person name="Chen S.E."/>
            <person name="Zhou L.G."/>
            <person name="Ni X.B."/>
            <person name="Tian J.H."/>
            <person name="Sheng Y."/>
            <person name="Liu T."/>
            <person name="Pan Y.S."/>
            <person name="Xia L.Y."/>
            <person name="Li J."/>
            <person name="Zhao F."/>
            <person name="Cao W.C."/>
        </authorList>
    </citation>
    <scope>NUCLEOTIDE SEQUENCE [LARGE SCALE GENOMIC DNA]</scope>
    <source>
        <strain evidence="8">HaeL-2018</strain>
    </source>
</reference>
<dbReference type="InterPro" id="IPR001834">
    <property type="entry name" value="CBR-like"/>
</dbReference>
<sequence>MLGSHAPYEEEEDRGNAEGALASRMRFPRLQFQRQPLLFVLVTAAAAAGALAVAAVFARRLRQFLAGRPLLTDRSALYTVVLQKRQSLTHNVRLFRFALPGRKMWLGLRPCQHVYLHARIGGRAVLRPYTPVSPCDQRGSFDLMIKVYGPSASFPSGGLMSTHLDSLKPGDSIQVQGPKGPFTYCGRGQFVLRSGRRLRPATQLGLVAAGTGVTPMLQLLRFVLADARDNTCIVLVDVNSSEDDIIAHAELENIAREFNDHFRIWHVLSKMPASDAPANFIQGRLTAGILAEHLPPPSPSTLVLCCGPPLFISDVCRPALAHIGHKAEQVLFF</sequence>
<feature type="binding site" evidence="5">
    <location>
        <position position="146"/>
    </location>
    <ligand>
        <name>FAD</name>
        <dbReference type="ChEBI" id="CHEBI:57692"/>
    </ligand>
</feature>
<dbReference type="InterPro" id="IPR017938">
    <property type="entry name" value="Riboflavin_synthase-like_b-brl"/>
</dbReference>
<dbReference type="PANTHER" id="PTHR19370:SF185">
    <property type="entry name" value="NADH-CYTOCHROME B5 REDUCTASE"/>
    <property type="match status" value="1"/>
</dbReference>
<dbReference type="GO" id="GO:0071949">
    <property type="term" value="F:FAD binding"/>
    <property type="evidence" value="ECO:0007669"/>
    <property type="project" value="TreeGrafter"/>
</dbReference>
<feature type="binding site" evidence="5">
    <location>
        <position position="161"/>
    </location>
    <ligand>
        <name>FAD</name>
        <dbReference type="ChEBI" id="CHEBI:57692"/>
    </ligand>
</feature>
<dbReference type="InterPro" id="IPR017927">
    <property type="entry name" value="FAD-bd_FR_type"/>
</dbReference>
<dbReference type="InterPro" id="IPR001433">
    <property type="entry name" value="OxRdtase_FAD/NAD-bd"/>
</dbReference>
<feature type="binding site" evidence="5">
    <location>
        <position position="129"/>
    </location>
    <ligand>
        <name>FAD</name>
        <dbReference type="ChEBI" id="CHEBI:57692"/>
    </ligand>
</feature>
<dbReference type="EMBL" id="JABSTR010000011">
    <property type="protein sequence ID" value="KAH9382590.1"/>
    <property type="molecule type" value="Genomic_DNA"/>
</dbReference>
<dbReference type="Pfam" id="PF00175">
    <property type="entry name" value="NAD_binding_1"/>
    <property type="match status" value="1"/>
</dbReference>
<keyword evidence="6" id="KW-0812">Transmembrane</keyword>
<feature type="domain" description="FAD-binding FR-type" evidence="7">
    <location>
        <begin position="75"/>
        <end position="185"/>
    </location>
</feature>
<evidence type="ECO:0000256" key="6">
    <source>
        <dbReference type="SAM" id="Phobius"/>
    </source>
</evidence>
<comment type="caution">
    <text evidence="8">The sequence shown here is derived from an EMBL/GenBank/DDBJ whole genome shotgun (WGS) entry which is preliminary data.</text>
</comment>
<name>A0A9J6GVV8_HAELO</name>
<dbReference type="AlphaFoldDB" id="A0A9J6GVV8"/>
<dbReference type="GO" id="GO:0016491">
    <property type="term" value="F:oxidoreductase activity"/>
    <property type="evidence" value="ECO:0007669"/>
    <property type="project" value="UniProtKB-KW"/>
</dbReference>
<accession>A0A9J6GVV8</accession>
<comment type="cofactor">
    <cofactor evidence="1 5">
        <name>FAD</name>
        <dbReference type="ChEBI" id="CHEBI:57692"/>
    </cofactor>
</comment>
<gene>
    <name evidence="8" type="ORF">HPB48_010336</name>
</gene>
<evidence type="ECO:0000313" key="8">
    <source>
        <dbReference type="EMBL" id="KAH9382590.1"/>
    </source>
</evidence>
<evidence type="ECO:0000256" key="1">
    <source>
        <dbReference type="ARBA" id="ARBA00001974"/>
    </source>
</evidence>
<dbReference type="Pfam" id="PF00970">
    <property type="entry name" value="FAD_binding_6"/>
    <property type="match status" value="1"/>
</dbReference>
<dbReference type="CDD" id="cd06183">
    <property type="entry name" value="cyt_b5_reduct_like"/>
    <property type="match status" value="1"/>
</dbReference>
<dbReference type="PRINTS" id="PR00406">
    <property type="entry name" value="CYTB5RDTASE"/>
</dbReference>
<dbReference type="Gene3D" id="2.40.30.10">
    <property type="entry name" value="Translation factors"/>
    <property type="match status" value="1"/>
</dbReference>
<keyword evidence="6" id="KW-1133">Transmembrane helix</keyword>
<dbReference type="InterPro" id="IPR039261">
    <property type="entry name" value="FNR_nucleotide-bd"/>
</dbReference>
<dbReference type="VEuPathDB" id="VectorBase:HLOH_042109"/>
<dbReference type="OrthoDB" id="432685at2759"/>
<dbReference type="Gene3D" id="3.40.50.80">
    <property type="entry name" value="Nucleotide-binding domain of ferredoxin-NADP reductase (FNR) module"/>
    <property type="match status" value="1"/>
</dbReference>
<evidence type="ECO:0000256" key="5">
    <source>
        <dbReference type="PIRSR" id="PIRSR601834-1"/>
    </source>
</evidence>
<evidence type="ECO:0000256" key="4">
    <source>
        <dbReference type="ARBA" id="ARBA00023002"/>
    </source>
</evidence>
<feature type="transmembrane region" description="Helical" evidence="6">
    <location>
        <begin position="37"/>
        <end position="58"/>
    </location>
</feature>
<evidence type="ECO:0000256" key="3">
    <source>
        <dbReference type="ARBA" id="ARBA00022827"/>
    </source>
</evidence>
<keyword evidence="3 5" id="KW-0274">FAD</keyword>
<dbReference type="Proteomes" id="UP000821853">
    <property type="component" value="Chromosome 9"/>
</dbReference>
<feature type="binding site" evidence="5">
    <location>
        <position position="214"/>
    </location>
    <ligand>
        <name>FAD</name>
        <dbReference type="ChEBI" id="CHEBI:57692"/>
    </ligand>
</feature>
<protein>
    <recommendedName>
        <fullName evidence="7">FAD-binding FR-type domain-containing protein</fullName>
    </recommendedName>
</protein>
<organism evidence="8 9">
    <name type="scientific">Haemaphysalis longicornis</name>
    <name type="common">Bush tick</name>
    <dbReference type="NCBI Taxonomy" id="44386"/>
    <lineage>
        <taxon>Eukaryota</taxon>
        <taxon>Metazoa</taxon>
        <taxon>Ecdysozoa</taxon>
        <taxon>Arthropoda</taxon>
        <taxon>Chelicerata</taxon>
        <taxon>Arachnida</taxon>
        <taxon>Acari</taxon>
        <taxon>Parasitiformes</taxon>
        <taxon>Ixodida</taxon>
        <taxon>Ixodoidea</taxon>
        <taxon>Ixodidae</taxon>
        <taxon>Haemaphysalinae</taxon>
        <taxon>Haemaphysalis</taxon>
    </lineage>
</organism>
<keyword evidence="6" id="KW-0472">Membrane</keyword>
<dbReference type="PROSITE" id="PS51384">
    <property type="entry name" value="FAD_FR"/>
    <property type="match status" value="1"/>
</dbReference>
<keyword evidence="9" id="KW-1185">Reference proteome</keyword>
<dbReference type="SUPFAM" id="SSF63380">
    <property type="entry name" value="Riboflavin synthase domain-like"/>
    <property type="match status" value="1"/>
</dbReference>
<dbReference type="SUPFAM" id="SSF52343">
    <property type="entry name" value="Ferredoxin reductase-like, C-terminal NADP-linked domain"/>
    <property type="match status" value="1"/>
</dbReference>
<evidence type="ECO:0000313" key="9">
    <source>
        <dbReference type="Proteomes" id="UP000821853"/>
    </source>
</evidence>
<proteinExistence type="predicted"/>
<feature type="binding site" evidence="5">
    <location>
        <position position="128"/>
    </location>
    <ligand>
        <name>FAD</name>
        <dbReference type="ChEBI" id="CHEBI:57692"/>
    </ligand>
</feature>
<evidence type="ECO:0000259" key="7">
    <source>
        <dbReference type="PROSITE" id="PS51384"/>
    </source>
</evidence>